<protein>
    <recommendedName>
        <fullName evidence="4">OTU domain-containing protein</fullName>
    </recommendedName>
</protein>
<proteinExistence type="predicted"/>
<dbReference type="GeneTree" id="ENSGT00940000166759"/>
<dbReference type="CDD" id="cd22761">
    <property type="entry name" value="OTU_OTUD6"/>
    <property type="match status" value="1"/>
</dbReference>
<evidence type="ECO:0000256" key="1">
    <source>
        <dbReference type="ARBA" id="ARBA00022801"/>
    </source>
</evidence>
<evidence type="ECO:0000259" key="4">
    <source>
        <dbReference type="PROSITE" id="PS50802"/>
    </source>
</evidence>
<keyword evidence="1" id="KW-0378">Hydrolase</keyword>
<feature type="domain" description="OTU" evidence="4">
    <location>
        <begin position="150"/>
        <end position="283"/>
    </location>
</feature>
<dbReference type="InParanoid" id="H2Z7R7"/>
<keyword evidence="6" id="KW-1185">Reference proteome</keyword>
<dbReference type="eggNOG" id="KOG2606">
    <property type="taxonomic scope" value="Eukaryota"/>
</dbReference>
<dbReference type="Gene3D" id="3.90.70.80">
    <property type="match status" value="1"/>
</dbReference>
<dbReference type="HOGENOM" id="CLU_034963_0_0_1"/>
<dbReference type="PANTHER" id="PTHR12419">
    <property type="entry name" value="OTU DOMAIN CONTAINING PROTEIN"/>
    <property type="match status" value="1"/>
</dbReference>
<dbReference type="OMA" id="YELGAHY"/>
<keyword evidence="2" id="KW-0788">Thiol protease</keyword>
<dbReference type="Proteomes" id="UP000007875">
    <property type="component" value="Unassembled WGS sequence"/>
</dbReference>
<name>H2Z7R7_CIOSA</name>
<dbReference type="Ensembl" id="ENSCSAVT00000013786.1">
    <property type="protein sequence ID" value="ENSCSAVP00000013629.1"/>
    <property type="gene ID" value="ENSCSAVG00000007989.1"/>
</dbReference>
<dbReference type="InterPro" id="IPR050704">
    <property type="entry name" value="Peptidase_C85-like"/>
</dbReference>
<evidence type="ECO:0000313" key="5">
    <source>
        <dbReference type="Ensembl" id="ENSCSAVP00000013629.1"/>
    </source>
</evidence>
<dbReference type="FunCoup" id="H2Z7R7">
    <property type="interactions" value="48"/>
</dbReference>
<feature type="compositionally biased region" description="Basic and acidic residues" evidence="3">
    <location>
        <begin position="59"/>
        <end position="78"/>
    </location>
</feature>
<dbReference type="PROSITE" id="PS50802">
    <property type="entry name" value="OTU"/>
    <property type="match status" value="1"/>
</dbReference>
<reference evidence="5" key="3">
    <citation type="submission" date="2025-09" db="UniProtKB">
        <authorList>
            <consortium name="Ensembl"/>
        </authorList>
    </citation>
    <scope>IDENTIFICATION</scope>
</reference>
<reference evidence="6" key="1">
    <citation type="submission" date="2003-08" db="EMBL/GenBank/DDBJ databases">
        <authorList>
            <person name="Birren B."/>
            <person name="Nusbaum C."/>
            <person name="Abebe A."/>
            <person name="Abouelleil A."/>
            <person name="Adekoya E."/>
            <person name="Ait-zahra M."/>
            <person name="Allen N."/>
            <person name="Allen T."/>
            <person name="An P."/>
            <person name="Anderson M."/>
            <person name="Anderson S."/>
            <person name="Arachchi H."/>
            <person name="Armbruster J."/>
            <person name="Bachantsang P."/>
            <person name="Baldwin J."/>
            <person name="Barry A."/>
            <person name="Bayul T."/>
            <person name="Blitshsteyn B."/>
            <person name="Bloom T."/>
            <person name="Blye J."/>
            <person name="Boguslavskiy L."/>
            <person name="Borowsky M."/>
            <person name="Boukhgalter B."/>
            <person name="Brunache A."/>
            <person name="Butler J."/>
            <person name="Calixte N."/>
            <person name="Calvo S."/>
            <person name="Camarata J."/>
            <person name="Campo K."/>
            <person name="Chang J."/>
            <person name="Cheshatsang Y."/>
            <person name="Citroen M."/>
            <person name="Collymore A."/>
            <person name="Considine T."/>
            <person name="Cook A."/>
            <person name="Cooke P."/>
            <person name="Corum B."/>
            <person name="Cuomo C."/>
            <person name="David R."/>
            <person name="Dawoe T."/>
            <person name="Degray S."/>
            <person name="Dodge S."/>
            <person name="Dooley K."/>
            <person name="Dorje P."/>
            <person name="Dorjee K."/>
            <person name="Dorris L."/>
            <person name="Duffey N."/>
            <person name="Dupes A."/>
            <person name="Elkins T."/>
            <person name="Engels R."/>
            <person name="Erickson J."/>
            <person name="Farina A."/>
            <person name="Faro S."/>
            <person name="Ferreira P."/>
            <person name="Fischer H."/>
            <person name="Fitzgerald M."/>
            <person name="Foley K."/>
            <person name="Gage D."/>
            <person name="Galagan J."/>
            <person name="Gearin G."/>
            <person name="Gnerre S."/>
            <person name="Gnirke A."/>
            <person name="Goyette A."/>
            <person name="Graham J."/>
            <person name="Grandbois E."/>
            <person name="Gyaltsen K."/>
            <person name="Hafez N."/>
            <person name="Hagopian D."/>
            <person name="Hagos B."/>
            <person name="Hall J."/>
            <person name="Hatcher B."/>
            <person name="Heller A."/>
            <person name="Higgins H."/>
            <person name="Honan T."/>
            <person name="Horn A."/>
            <person name="Houde N."/>
            <person name="Hughes L."/>
            <person name="Hulme W."/>
            <person name="Husby E."/>
            <person name="Iliev I."/>
            <person name="Jaffe D."/>
            <person name="Jones C."/>
            <person name="Kamal M."/>
            <person name="Kamat A."/>
            <person name="Kamvysselis M."/>
            <person name="Karlsson E."/>
            <person name="Kells C."/>
            <person name="Kieu A."/>
            <person name="Kisner P."/>
            <person name="Kodira C."/>
            <person name="Kulbokas E."/>
            <person name="Labutti K."/>
            <person name="Lama D."/>
            <person name="Landers T."/>
            <person name="Leger J."/>
            <person name="Levine S."/>
            <person name="Lewis D."/>
            <person name="Lewis T."/>
            <person name="Lindblad-toh K."/>
            <person name="Liu X."/>
            <person name="Lokyitsang T."/>
            <person name="Lokyitsang Y."/>
            <person name="Lucien O."/>
            <person name="Lui A."/>
            <person name="Ma L.J."/>
            <person name="Mabbitt R."/>
            <person name="Macdonald J."/>
            <person name="Maclean C."/>
            <person name="Major J."/>
            <person name="Manning J."/>
            <person name="Marabella R."/>
            <person name="Maru K."/>
            <person name="Matthews C."/>
            <person name="Mauceli E."/>
            <person name="Mccarthy M."/>
            <person name="Mcdonough S."/>
            <person name="Mcghee T."/>
            <person name="Meldrim J."/>
            <person name="Meneus L."/>
            <person name="Mesirov J."/>
            <person name="Mihalev A."/>
            <person name="Mihova T."/>
            <person name="Mikkelsen T."/>
            <person name="Mlenga V."/>
            <person name="Moru K."/>
            <person name="Mozes J."/>
            <person name="Mulrain L."/>
            <person name="Munson G."/>
            <person name="Naylor J."/>
            <person name="Newes C."/>
            <person name="Nguyen C."/>
            <person name="Nguyen N."/>
            <person name="Nguyen T."/>
            <person name="Nicol R."/>
            <person name="Nielsen C."/>
            <person name="Nizzari M."/>
            <person name="Norbu C."/>
            <person name="Norbu N."/>
            <person name="O'donnell P."/>
            <person name="Okoawo O."/>
            <person name="O'leary S."/>
            <person name="Omotosho B."/>
            <person name="O'neill K."/>
            <person name="Osman S."/>
            <person name="Parker S."/>
            <person name="Perrin D."/>
            <person name="Phunkhang P."/>
            <person name="Piqani B."/>
            <person name="Purcell S."/>
            <person name="Rachupka T."/>
            <person name="Ramasamy U."/>
            <person name="Rameau R."/>
            <person name="Ray V."/>
            <person name="Raymond C."/>
            <person name="Retta R."/>
            <person name="Richardson S."/>
            <person name="Rise C."/>
            <person name="Rodriguez J."/>
            <person name="Rogers J."/>
            <person name="Rogov P."/>
            <person name="Rutman M."/>
            <person name="Schupbach R."/>
            <person name="Seaman C."/>
            <person name="Settipalli S."/>
            <person name="Sharpe T."/>
            <person name="Sheridan J."/>
            <person name="Sherpa N."/>
            <person name="Shi J."/>
            <person name="Smirnov S."/>
            <person name="Smith C."/>
            <person name="Sougnez C."/>
            <person name="Spencer B."/>
            <person name="Stalker J."/>
            <person name="Stange-thomann N."/>
            <person name="Stavropoulos S."/>
            <person name="Stetson K."/>
            <person name="Stone C."/>
            <person name="Stone S."/>
            <person name="Stubbs M."/>
            <person name="Talamas J."/>
            <person name="Tchuinga P."/>
            <person name="Tenzing P."/>
            <person name="Tesfaye S."/>
            <person name="Theodore J."/>
            <person name="Thoulutsang Y."/>
            <person name="Topham K."/>
            <person name="Towey S."/>
            <person name="Tsamla T."/>
            <person name="Tsomo N."/>
            <person name="Vallee D."/>
            <person name="Vassiliev H."/>
            <person name="Venkataraman V."/>
            <person name="Vinson J."/>
            <person name="Vo A."/>
            <person name="Wade C."/>
            <person name="Wang S."/>
            <person name="Wangchuk T."/>
            <person name="Wangdi T."/>
            <person name="Whittaker C."/>
            <person name="Wilkinson J."/>
            <person name="Wu Y."/>
            <person name="Wyman D."/>
            <person name="Yadav S."/>
            <person name="Yang S."/>
            <person name="Yang X."/>
            <person name="Yeager S."/>
            <person name="Yee E."/>
            <person name="Young G."/>
            <person name="Zainoun J."/>
            <person name="Zembeck L."/>
            <person name="Zimmer A."/>
            <person name="Zody M."/>
            <person name="Lander E."/>
        </authorList>
    </citation>
    <scope>NUCLEOTIDE SEQUENCE [LARGE SCALE GENOMIC DNA]</scope>
</reference>
<evidence type="ECO:0000313" key="6">
    <source>
        <dbReference type="Proteomes" id="UP000007875"/>
    </source>
</evidence>
<keyword evidence="2" id="KW-0645">Protease</keyword>
<feature type="compositionally biased region" description="Basic and acidic residues" evidence="3">
    <location>
        <begin position="106"/>
        <end position="116"/>
    </location>
</feature>
<dbReference type="InterPro" id="IPR049772">
    <property type="entry name" value="OTU_OTUD6"/>
</dbReference>
<dbReference type="PANTHER" id="PTHR12419:SF10">
    <property type="entry name" value="DEUBIQUITINASE OTUD6B"/>
    <property type="match status" value="1"/>
</dbReference>
<dbReference type="AlphaFoldDB" id="H2Z7R7"/>
<feature type="region of interest" description="Disordered" evidence="3">
    <location>
        <begin position="59"/>
        <end position="116"/>
    </location>
</feature>
<sequence length="290" mass="32590">MSGAEDQDLSIIEILLQKHKTEKKSLQAEIQAIKKAVPKGDKKRDKIAKQKIAELENALKETHKQELETVEKSQKTDASDGTTTVLGNNGEEPSETRQKSKGKAKSMQEKKAMKAKELADRLAQAEIDYEKSSRFKEEEEIKKILKDRGLTVKPVTPDGNCMYHAICDQLKSVVEITELRKRTATHMRSHAADFLPFLSTESGDPYTADEFESYCCEVEKSGVWGGQLELQAISNAFQTPIHVIQAGSSSVKLGEQYEQSPILLTYHRHELGLGEHYNSVMELVENKEEL</sequence>
<dbReference type="GO" id="GO:0016579">
    <property type="term" value="P:protein deubiquitination"/>
    <property type="evidence" value="ECO:0007669"/>
    <property type="project" value="TreeGrafter"/>
</dbReference>
<organism evidence="5 6">
    <name type="scientific">Ciona savignyi</name>
    <name type="common">Pacific transparent sea squirt</name>
    <dbReference type="NCBI Taxonomy" id="51511"/>
    <lineage>
        <taxon>Eukaryota</taxon>
        <taxon>Metazoa</taxon>
        <taxon>Chordata</taxon>
        <taxon>Tunicata</taxon>
        <taxon>Ascidiacea</taxon>
        <taxon>Phlebobranchia</taxon>
        <taxon>Cionidae</taxon>
        <taxon>Ciona</taxon>
    </lineage>
</organism>
<dbReference type="GO" id="GO:0004843">
    <property type="term" value="F:cysteine-type deubiquitinase activity"/>
    <property type="evidence" value="ECO:0007669"/>
    <property type="project" value="TreeGrafter"/>
</dbReference>
<evidence type="ECO:0000256" key="3">
    <source>
        <dbReference type="SAM" id="MobiDB-lite"/>
    </source>
</evidence>
<reference evidence="5" key="2">
    <citation type="submission" date="2025-08" db="UniProtKB">
        <authorList>
            <consortium name="Ensembl"/>
        </authorList>
    </citation>
    <scope>IDENTIFICATION</scope>
</reference>
<dbReference type="InterPro" id="IPR003323">
    <property type="entry name" value="OTU_dom"/>
</dbReference>
<dbReference type="InterPro" id="IPR038765">
    <property type="entry name" value="Papain-like_cys_pep_sf"/>
</dbReference>
<dbReference type="Pfam" id="PF02338">
    <property type="entry name" value="OTU"/>
    <property type="match status" value="1"/>
</dbReference>
<accession>H2Z7R7</accession>
<evidence type="ECO:0000256" key="2">
    <source>
        <dbReference type="ARBA" id="ARBA00022807"/>
    </source>
</evidence>
<dbReference type="SUPFAM" id="SSF54001">
    <property type="entry name" value="Cysteine proteinases"/>
    <property type="match status" value="1"/>
</dbReference>